<dbReference type="Proteomes" id="UP000401081">
    <property type="component" value="Unassembled WGS sequence"/>
</dbReference>
<dbReference type="EMBL" id="CAADJD010000023">
    <property type="protein sequence ID" value="VFS76437.1"/>
    <property type="molecule type" value="Genomic_DNA"/>
</dbReference>
<evidence type="ECO:0000256" key="1">
    <source>
        <dbReference type="ARBA" id="ARBA00004651"/>
    </source>
</evidence>
<keyword evidence="5 6" id="KW-0472">Membrane</keyword>
<gene>
    <name evidence="8" type="primary">wzzB</name>
    <name evidence="8" type="ORF">NCTC12993_05416</name>
</gene>
<protein>
    <submittedName>
        <fullName evidence="8">Polysaccharide antigen chain regulator</fullName>
    </submittedName>
</protein>
<feature type="transmembrane region" description="Helical" evidence="6">
    <location>
        <begin position="33"/>
        <end position="52"/>
    </location>
</feature>
<keyword evidence="9" id="KW-1185">Reference proteome</keyword>
<evidence type="ECO:0000256" key="3">
    <source>
        <dbReference type="ARBA" id="ARBA00022692"/>
    </source>
</evidence>
<dbReference type="Gene3D" id="3.30.1890.10">
    <property type="entry name" value="FepE-like"/>
    <property type="match status" value="2"/>
</dbReference>
<dbReference type="GO" id="GO:0005886">
    <property type="term" value="C:plasma membrane"/>
    <property type="evidence" value="ECO:0007669"/>
    <property type="project" value="UniProtKB-SubCell"/>
</dbReference>
<evidence type="ECO:0000256" key="2">
    <source>
        <dbReference type="ARBA" id="ARBA00022475"/>
    </source>
</evidence>
<evidence type="ECO:0000259" key="7">
    <source>
        <dbReference type="Pfam" id="PF02706"/>
    </source>
</evidence>
<feature type="domain" description="Polysaccharide chain length determinant N-terminal" evidence="7">
    <location>
        <begin position="17"/>
        <end position="76"/>
    </location>
</feature>
<sequence>MTQEKNNICSHRRKALDQIDLIELMLQLWRGKITIALCIFITLVLALVHVFFEKPKWTSIAIVTQPEAGQIAPYYGVLKALYGKGIPNEPITVSENLNNNVPDISDIQQSLIERFNSSFAALSDGRSGQTTPENMTIDSFVKGKTMPLKVAYTAQTAELARMALPLKLTYTAETAYQAQKKLTNYIDQIDGEISQGLIIDLHKSIVAKKTELQHILASQELIELSRKLNILPKSSKR</sequence>
<proteinExistence type="predicted"/>
<dbReference type="InterPro" id="IPR003856">
    <property type="entry name" value="LPS_length_determ_N"/>
</dbReference>
<reference evidence="8 9" key="1">
    <citation type="submission" date="2019-03" db="EMBL/GenBank/DDBJ databases">
        <authorList>
            <consortium name="Pathogen Informatics"/>
        </authorList>
    </citation>
    <scope>NUCLEOTIDE SEQUENCE [LARGE SCALE GENOMIC DNA]</scope>
    <source>
        <strain evidence="8 9">NCTC12993</strain>
    </source>
</reference>
<evidence type="ECO:0000256" key="6">
    <source>
        <dbReference type="SAM" id="Phobius"/>
    </source>
</evidence>
<evidence type="ECO:0000313" key="8">
    <source>
        <dbReference type="EMBL" id="VFS76437.1"/>
    </source>
</evidence>
<evidence type="ECO:0000256" key="4">
    <source>
        <dbReference type="ARBA" id="ARBA00022989"/>
    </source>
</evidence>
<dbReference type="Pfam" id="PF02706">
    <property type="entry name" value="Wzz"/>
    <property type="match status" value="1"/>
</dbReference>
<comment type="subcellular location">
    <subcellularLocation>
        <location evidence="1">Cell membrane</location>
        <topology evidence="1">Multi-pass membrane protein</topology>
    </subcellularLocation>
</comment>
<keyword evidence="4 6" id="KW-1133">Transmembrane helix</keyword>
<keyword evidence="2" id="KW-1003">Cell membrane</keyword>
<dbReference type="SUPFAM" id="SSF160355">
    <property type="entry name" value="Bacterial polysaccharide co-polymerase-like"/>
    <property type="match status" value="1"/>
</dbReference>
<accession>A0A485BRJ5</accession>
<evidence type="ECO:0000256" key="5">
    <source>
        <dbReference type="ARBA" id="ARBA00023136"/>
    </source>
</evidence>
<name>A0A485BRJ5_KLUCR</name>
<organism evidence="8 9">
    <name type="scientific">Kluyvera cryocrescens</name>
    <name type="common">Kluyvera citrophila</name>
    <dbReference type="NCBI Taxonomy" id="580"/>
    <lineage>
        <taxon>Bacteria</taxon>
        <taxon>Pseudomonadati</taxon>
        <taxon>Pseudomonadota</taxon>
        <taxon>Gammaproteobacteria</taxon>
        <taxon>Enterobacterales</taxon>
        <taxon>Enterobacteriaceae</taxon>
        <taxon>Kluyvera</taxon>
    </lineage>
</organism>
<dbReference type="AlphaFoldDB" id="A0A485BRJ5"/>
<evidence type="ECO:0000313" key="9">
    <source>
        <dbReference type="Proteomes" id="UP000401081"/>
    </source>
</evidence>
<keyword evidence="3 6" id="KW-0812">Transmembrane</keyword>